<comment type="caution">
    <text evidence="1">The sequence shown here is derived from an EMBL/GenBank/DDBJ whole genome shotgun (WGS) entry which is preliminary data.</text>
</comment>
<protein>
    <submittedName>
        <fullName evidence="1">Uncharacterized protein</fullName>
    </submittedName>
</protein>
<dbReference type="EMBL" id="BMAO01034042">
    <property type="protein sequence ID" value="GFQ93629.1"/>
    <property type="molecule type" value="Genomic_DNA"/>
</dbReference>
<dbReference type="AlphaFoldDB" id="A0A8X6G3N1"/>
<evidence type="ECO:0000313" key="1">
    <source>
        <dbReference type="EMBL" id="GFQ93629.1"/>
    </source>
</evidence>
<proteinExistence type="predicted"/>
<keyword evidence="2" id="KW-1185">Reference proteome</keyword>
<name>A0A8X6G3N1_TRICU</name>
<reference evidence="1" key="1">
    <citation type="submission" date="2020-07" db="EMBL/GenBank/DDBJ databases">
        <title>Multicomponent nature underlies the extraordinary mechanical properties of spider dragline silk.</title>
        <authorList>
            <person name="Kono N."/>
            <person name="Nakamura H."/>
            <person name="Mori M."/>
            <person name="Yoshida Y."/>
            <person name="Ohtoshi R."/>
            <person name="Malay A.D."/>
            <person name="Moran D.A.P."/>
            <person name="Tomita M."/>
            <person name="Numata K."/>
            <person name="Arakawa K."/>
        </authorList>
    </citation>
    <scope>NUCLEOTIDE SEQUENCE</scope>
</reference>
<accession>A0A8X6G3N1</accession>
<dbReference type="OrthoDB" id="6409943at2759"/>
<organism evidence="1 2">
    <name type="scientific">Trichonephila clavata</name>
    <name type="common">Joro spider</name>
    <name type="synonym">Nephila clavata</name>
    <dbReference type="NCBI Taxonomy" id="2740835"/>
    <lineage>
        <taxon>Eukaryota</taxon>
        <taxon>Metazoa</taxon>
        <taxon>Ecdysozoa</taxon>
        <taxon>Arthropoda</taxon>
        <taxon>Chelicerata</taxon>
        <taxon>Arachnida</taxon>
        <taxon>Araneae</taxon>
        <taxon>Araneomorphae</taxon>
        <taxon>Entelegynae</taxon>
        <taxon>Araneoidea</taxon>
        <taxon>Nephilidae</taxon>
        <taxon>Trichonephila</taxon>
    </lineage>
</organism>
<sequence length="97" mass="11336">MEKGLIATNAECSVSKKAMRLIKNDSSNGYIWECRKKRANAHRVKRSVKKNSCFEESKLRMLEILMLTKMWVRKSNSARECISFELNVLKKAVIWIE</sequence>
<evidence type="ECO:0000313" key="2">
    <source>
        <dbReference type="Proteomes" id="UP000887116"/>
    </source>
</evidence>
<gene>
    <name evidence="1" type="ORF">TNCT_487641</name>
</gene>
<dbReference type="Proteomes" id="UP000887116">
    <property type="component" value="Unassembled WGS sequence"/>
</dbReference>